<dbReference type="Proteomes" id="UP000265520">
    <property type="component" value="Unassembled WGS sequence"/>
</dbReference>
<name>A0A392QV44_9FABA</name>
<sequence length="42" mass="4496">AQIPSFDIPLTTVLPETQPINVSSSTSPDTAELEKEVDAIIK</sequence>
<evidence type="ECO:0000313" key="3">
    <source>
        <dbReference type="Proteomes" id="UP000265520"/>
    </source>
</evidence>
<keyword evidence="3" id="KW-1185">Reference proteome</keyword>
<organism evidence="2 3">
    <name type="scientific">Trifolium medium</name>
    <dbReference type="NCBI Taxonomy" id="97028"/>
    <lineage>
        <taxon>Eukaryota</taxon>
        <taxon>Viridiplantae</taxon>
        <taxon>Streptophyta</taxon>
        <taxon>Embryophyta</taxon>
        <taxon>Tracheophyta</taxon>
        <taxon>Spermatophyta</taxon>
        <taxon>Magnoliopsida</taxon>
        <taxon>eudicotyledons</taxon>
        <taxon>Gunneridae</taxon>
        <taxon>Pentapetalae</taxon>
        <taxon>rosids</taxon>
        <taxon>fabids</taxon>
        <taxon>Fabales</taxon>
        <taxon>Fabaceae</taxon>
        <taxon>Papilionoideae</taxon>
        <taxon>50 kb inversion clade</taxon>
        <taxon>NPAAA clade</taxon>
        <taxon>Hologalegina</taxon>
        <taxon>IRL clade</taxon>
        <taxon>Trifolieae</taxon>
        <taxon>Trifolium</taxon>
    </lineage>
</organism>
<feature type="compositionally biased region" description="Polar residues" evidence="1">
    <location>
        <begin position="18"/>
        <end position="29"/>
    </location>
</feature>
<feature type="region of interest" description="Disordered" evidence="1">
    <location>
        <begin position="18"/>
        <end position="42"/>
    </location>
</feature>
<feature type="non-terminal residue" evidence="2">
    <location>
        <position position="1"/>
    </location>
</feature>
<reference evidence="2 3" key="1">
    <citation type="journal article" date="2018" name="Front. Plant Sci.">
        <title>Red Clover (Trifolium pratense) and Zigzag Clover (T. medium) - A Picture of Genomic Similarities and Differences.</title>
        <authorList>
            <person name="Dluhosova J."/>
            <person name="Istvanek J."/>
            <person name="Nedelnik J."/>
            <person name="Repkova J."/>
        </authorList>
    </citation>
    <scope>NUCLEOTIDE SEQUENCE [LARGE SCALE GENOMIC DNA]</scope>
    <source>
        <strain evidence="3">cv. 10/8</strain>
        <tissue evidence="2">Leaf</tissue>
    </source>
</reference>
<dbReference type="AlphaFoldDB" id="A0A392QV44"/>
<comment type="caution">
    <text evidence="2">The sequence shown here is derived from an EMBL/GenBank/DDBJ whole genome shotgun (WGS) entry which is preliminary data.</text>
</comment>
<protein>
    <submittedName>
        <fullName evidence="2">Uncharacterized protein</fullName>
    </submittedName>
</protein>
<feature type="compositionally biased region" description="Basic and acidic residues" evidence="1">
    <location>
        <begin position="32"/>
        <end position="42"/>
    </location>
</feature>
<evidence type="ECO:0000313" key="2">
    <source>
        <dbReference type="EMBL" id="MCI27396.1"/>
    </source>
</evidence>
<dbReference type="EMBL" id="LXQA010159075">
    <property type="protein sequence ID" value="MCI27396.1"/>
    <property type="molecule type" value="Genomic_DNA"/>
</dbReference>
<proteinExistence type="predicted"/>
<evidence type="ECO:0000256" key="1">
    <source>
        <dbReference type="SAM" id="MobiDB-lite"/>
    </source>
</evidence>
<accession>A0A392QV44</accession>